<dbReference type="EMBL" id="JBBWRZ010000004">
    <property type="protein sequence ID" value="KAK8237794.1"/>
    <property type="molecule type" value="Genomic_DNA"/>
</dbReference>
<organism evidence="1 2">
    <name type="scientific">Phyllosticta capitalensis</name>
    <dbReference type="NCBI Taxonomy" id="121624"/>
    <lineage>
        <taxon>Eukaryota</taxon>
        <taxon>Fungi</taxon>
        <taxon>Dikarya</taxon>
        <taxon>Ascomycota</taxon>
        <taxon>Pezizomycotina</taxon>
        <taxon>Dothideomycetes</taxon>
        <taxon>Dothideomycetes incertae sedis</taxon>
        <taxon>Botryosphaeriales</taxon>
        <taxon>Phyllostictaceae</taxon>
        <taxon>Phyllosticta</taxon>
    </lineage>
</organism>
<reference evidence="1 2" key="1">
    <citation type="submission" date="2024-04" db="EMBL/GenBank/DDBJ databases">
        <title>Phyllosticta paracitricarpa is synonymous to the EU quarantine fungus P. citricarpa based on phylogenomic analyses.</title>
        <authorList>
            <consortium name="Lawrence Berkeley National Laboratory"/>
            <person name="Van Ingen-Buijs V.A."/>
            <person name="Van Westerhoven A.C."/>
            <person name="Haridas S."/>
            <person name="Skiadas P."/>
            <person name="Martin F."/>
            <person name="Groenewald J.Z."/>
            <person name="Crous P.W."/>
            <person name="Seidl M.F."/>
        </authorList>
    </citation>
    <scope>NUCLEOTIDE SEQUENCE [LARGE SCALE GENOMIC DNA]</scope>
    <source>
        <strain evidence="1 2">CBS 123374</strain>
    </source>
</reference>
<dbReference type="Proteomes" id="UP001492380">
    <property type="component" value="Unassembled WGS sequence"/>
</dbReference>
<evidence type="ECO:0000313" key="1">
    <source>
        <dbReference type="EMBL" id="KAK8237794.1"/>
    </source>
</evidence>
<proteinExistence type="predicted"/>
<comment type="caution">
    <text evidence="1">The sequence shown here is derived from an EMBL/GenBank/DDBJ whole genome shotgun (WGS) entry which is preliminary data.</text>
</comment>
<protein>
    <submittedName>
        <fullName evidence="1">Uncharacterized protein</fullName>
    </submittedName>
</protein>
<name>A0ABR1YSH3_9PEZI</name>
<evidence type="ECO:0000313" key="2">
    <source>
        <dbReference type="Proteomes" id="UP001492380"/>
    </source>
</evidence>
<keyword evidence="2" id="KW-1185">Reference proteome</keyword>
<gene>
    <name evidence="1" type="ORF">HDK90DRAFT_204385</name>
</gene>
<sequence>MVNAGRRKHLPVRLRWRGCVRQINQPASQPLAPRARTHALQTCLCIYLLACCDDASPYLPSSGLWDQTYRRNRNDRAAVVCGFETAFVFFPFFSSPTGLCIANLPFLGRNCLSLSVCLSVSSSVYAYTSQLAHTCCAWSRAETRRRDVTRATRKRNLSARGFGRSFARCLSRCVF</sequence>
<accession>A0ABR1YSH3</accession>